<evidence type="ECO:0000313" key="2">
    <source>
        <dbReference type="EnsemblPlants" id="OBART04G23270.1"/>
    </source>
</evidence>
<evidence type="ECO:0000313" key="3">
    <source>
        <dbReference type="Proteomes" id="UP000026960"/>
    </source>
</evidence>
<feature type="region of interest" description="Disordered" evidence="1">
    <location>
        <begin position="29"/>
        <end position="68"/>
    </location>
</feature>
<sequence>MAGRSLDDGNRSATPNLVAFFYASPSVSRNSSCHRKPHSPMMARNVKSVSVPRRRWRQRAHPPKSIPTVVPMESLTVRPAIEVEAPGPGARRRPSSILAFGHDGMHVAMPALGRRRGISSPSRHDF</sequence>
<reference evidence="2" key="2">
    <citation type="submission" date="2015-03" db="UniProtKB">
        <authorList>
            <consortium name="EnsemblPlants"/>
        </authorList>
    </citation>
    <scope>IDENTIFICATION</scope>
</reference>
<dbReference type="Proteomes" id="UP000026960">
    <property type="component" value="Chromosome 4"/>
</dbReference>
<protein>
    <submittedName>
        <fullName evidence="2">Uncharacterized protein</fullName>
    </submittedName>
</protein>
<organism evidence="2">
    <name type="scientific">Oryza barthii</name>
    <dbReference type="NCBI Taxonomy" id="65489"/>
    <lineage>
        <taxon>Eukaryota</taxon>
        <taxon>Viridiplantae</taxon>
        <taxon>Streptophyta</taxon>
        <taxon>Embryophyta</taxon>
        <taxon>Tracheophyta</taxon>
        <taxon>Spermatophyta</taxon>
        <taxon>Magnoliopsida</taxon>
        <taxon>Liliopsida</taxon>
        <taxon>Poales</taxon>
        <taxon>Poaceae</taxon>
        <taxon>BOP clade</taxon>
        <taxon>Oryzoideae</taxon>
        <taxon>Oryzeae</taxon>
        <taxon>Oryzinae</taxon>
        <taxon>Oryza</taxon>
    </lineage>
</organism>
<dbReference type="PaxDb" id="65489-OBART04G23270.1"/>
<evidence type="ECO:0000256" key="1">
    <source>
        <dbReference type="SAM" id="MobiDB-lite"/>
    </source>
</evidence>
<proteinExistence type="predicted"/>
<reference evidence="2" key="1">
    <citation type="journal article" date="2009" name="Rice">
        <title>De Novo Next Generation Sequencing of Plant Genomes.</title>
        <authorList>
            <person name="Rounsley S."/>
            <person name="Marri P.R."/>
            <person name="Yu Y."/>
            <person name="He R."/>
            <person name="Sisneros N."/>
            <person name="Goicoechea J.L."/>
            <person name="Lee S.J."/>
            <person name="Angelova A."/>
            <person name="Kudrna D."/>
            <person name="Luo M."/>
            <person name="Affourtit J."/>
            <person name="Desany B."/>
            <person name="Knight J."/>
            <person name="Niazi F."/>
            <person name="Egholm M."/>
            <person name="Wing R.A."/>
        </authorList>
    </citation>
    <scope>NUCLEOTIDE SEQUENCE [LARGE SCALE GENOMIC DNA]</scope>
    <source>
        <strain evidence="2">cv. IRGC 105608</strain>
    </source>
</reference>
<keyword evidence="3" id="KW-1185">Reference proteome</keyword>
<dbReference type="EnsemblPlants" id="OBART04G23270.1">
    <property type="protein sequence ID" value="OBART04G23270.1"/>
    <property type="gene ID" value="OBART04G23270"/>
</dbReference>
<dbReference type="HOGENOM" id="CLU_162260_0_0_1"/>
<feature type="compositionally biased region" description="Basic residues" evidence="1">
    <location>
        <begin position="52"/>
        <end position="62"/>
    </location>
</feature>
<dbReference type="Gramene" id="OBART04G23270.1">
    <property type="protein sequence ID" value="OBART04G23270.1"/>
    <property type="gene ID" value="OBART04G23270"/>
</dbReference>
<name>A0A0D3FZH2_9ORYZ</name>
<dbReference type="AlphaFoldDB" id="A0A0D3FZH2"/>
<accession>A0A0D3FZH2</accession>